<dbReference type="InterPro" id="IPR023210">
    <property type="entry name" value="NADP_OxRdtase_dom"/>
</dbReference>
<accession>A0ABW5H2U7</accession>
<dbReference type="EMBL" id="JBHUKS010000005">
    <property type="protein sequence ID" value="MFD2467500.1"/>
    <property type="molecule type" value="Genomic_DNA"/>
</dbReference>
<evidence type="ECO:0000256" key="1">
    <source>
        <dbReference type="ARBA" id="ARBA00023002"/>
    </source>
</evidence>
<name>A0ABW5H2U7_9PSEU</name>
<dbReference type="Gene3D" id="3.20.20.100">
    <property type="entry name" value="NADP-dependent oxidoreductase domain"/>
    <property type="match status" value="1"/>
</dbReference>
<dbReference type="Pfam" id="PF00248">
    <property type="entry name" value="Aldo_ket_red"/>
    <property type="match status" value="1"/>
</dbReference>
<dbReference type="InterPro" id="IPR036812">
    <property type="entry name" value="NAD(P)_OxRdtase_dom_sf"/>
</dbReference>
<dbReference type="SUPFAM" id="SSF51430">
    <property type="entry name" value="NAD(P)-linked oxidoreductase"/>
    <property type="match status" value="1"/>
</dbReference>
<organism evidence="3 4">
    <name type="scientific">Amycolatopsis silviterrae</name>
    <dbReference type="NCBI Taxonomy" id="1656914"/>
    <lineage>
        <taxon>Bacteria</taxon>
        <taxon>Bacillati</taxon>
        <taxon>Actinomycetota</taxon>
        <taxon>Actinomycetes</taxon>
        <taxon>Pseudonocardiales</taxon>
        <taxon>Pseudonocardiaceae</taxon>
        <taxon>Amycolatopsis</taxon>
    </lineage>
</organism>
<evidence type="ECO:0000313" key="3">
    <source>
        <dbReference type="EMBL" id="MFD2467500.1"/>
    </source>
</evidence>
<feature type="domain" description="NADP-dependent oxidoreductase" evidence="2">
    <location>
        <begin position="25"/>
        <end position="286"/>
    </location>
</feature>
<dbReference type="RefSeq" id="WP_378302439.1">
    <property type="nucleotide sequence ID" value="NZ_JBHUKS010000005.1"/>
</dbReference>
<evidence type="ECO:0000259" key="2">
    <source>
        <dbReference type="Pfam" id="PF00248"/>
    </source>
</evidence>
<dbReference type="InterPro" id="IPR020471">
    <property type="entry name" value="AKR"/>
</dbReference>
<dbReference type="PANTHER" id="PTHR43625">
    <property type="entry name" value="AFLATOXIN B1 ALDEHYDE REDUCTASE"/>
    <property type="match status" value="1"/>
</dbReference>
<comment type="caution">
    <text evidence="3">The sequence shown here is derived from an EMBL/GenBank/DDBJ whole genome shotgun (WGS) entry which is preliminary data.</text>
</comment>
<dbReference type="PRINTS" id="PR00069">
    <property type="entry name" value="ALDKETRDTASE"/>
</dbReference>
<gene>
    <name evidence="3" type="ORF">ACFSVL_08865</name>
</gene>
<dbReference type="Proteomes" id="UP001597483">
    <property type="component" value="Unassembled WGS sequence"/>
</dbReference>
<protein>
    <submittedName>
        <fullName evidence="3">Aldo/keto reductase</fullName>
    </submittedName>
</protein>
<keyword evidence="1" id="KW-0560">Oxidoreductase</keyword>
<dbReference type="PANTHER" id="PTHR43625:SF40">
    <property type="entry name" value="ALDO-KETO REDUCTASE YAKC [NADP(+)]"/>
    <property type="match status" value="1"/>
</dbReference>
<dbReference type="InterPro" id="IPR050791">
    <property type="entry name" value="Aldo-Keto_reductase"/>
</dbReference>
<evidence type="ECO:0000313" key="4">
    <source>
        <dbReference type="Proteomes" id="UP001597483"/>
    </source>
</evidence>
<proteinExistence type="predicted"/>
<dbReference type="CDD" id="cd19088">
    <property type="entry name" value="AKR_AKR13B1"/>
    <property type="match status" value="1"/>
</dbReference>
<sequence length="292" mass="30741">MTETDRPAAASGVVLLGGDLPVHQLGFGAMRVTGPGVWGPPADREEARAVVRRAVELGVDLIDTAEVYGPHVSEEIIREALHPYPSGLVIATKGGIHRPSADTLVPNGRPEFLRAGVEGSLARLRVETIDLYQLHRVDPDVPVEDSVGALAELRAEGKIRHIGLSEVGVAELRRAGSAAPIASVQNRYNVADREHEAVLDYCEQEGIGFLPWFPLNTGDLAVSGGPLADLAARTGLAPAQLALAWLLHRSPVMAAIPGTGSLAHLEQNCAAGAVRLDDEIYAALSAMTPPAA</sequence>
<keyword evidence="4" id="KW-1185">Reference proteome</keyword>
<reference evidence="4" key="1">
    <citation type="journal article" date="2019" name="Int. J. Syst. Evol. Microbiol.">
        <title>The Global Catalogue of Microorganisms (GCM) 10K type strain sequencing project: providing services to taxonomists for standard genome sequencing and annotation.</title>
        <authorList>
            <consortium name="The Broad Institute Genomics Platform"/>
            <consortium name="The Broad Institute Genome Sequencing Center for Infectious Disease"/>
            <person name="Wu L."/>
            <person name="Ma J."/>
        </authorList>
    </citation>
    <scope>NUCLEOTIDE SEQUENCE [LARGE SCALE GENOMIC DNA]</scope>
    <source>
        <strain evidence="4">CGMCC 4.7641</strain>
    </source>
</reference>